<dbReference type="AlphaFoldDB" id="A0A1P8WCU8"/>
<organism evidence="1 2">
    <name type="scientific">Fuerstiella marisgermanici</name>
    <dbReference type="NCBI Taxonomy" id="1891926"/>
    <lineage>
        <taxon>Bacteria</taxon>
        <taxon>Pseudomonadati</taxon>
        <taxon>Planctomycetota</taxon>
        <taxon>Planctomycetia</taxon>
        <taxon>Planctomycetales</taxon>
        <taxon>Planctomycetaceae</taxon>
        <taxon>Fuerstiella</taxon>
    </lineage>
</organism>
<dbReference type="STRING" id="1891926.Fuma_01465"/>
<dbReference type="Proteomes" id="UP000187735">
    <property type="component" value="Chromosome"/>
</dbReference>
<protein>
    <submittedName>
        <fullName evidence="1">Uncharacterized protein</fullName>
    </submittedName>
</protein>
<keyword evidence="2" id="KW-1185">Reference proteome</keyword>
<evidence type="ECO:0000313" key="2">
    <source>
        <dbReference type="Proteomes" id="UP000187735"/>
    </source>
</evidence>
<accession>A0A1P8WCU8</accession>
<evidence type="ECO:0000313" key="1">
    <source>
        <dbReference type="EMBL" id="APZ91869.1"/>
    </source>
</evidence>
<sequence length="89" mass="9904">MFVAESLAVSQIKLGFEKSSLFPVEENRSGFLSAVRTVLNFLFRLQDEPVHDHCSRGDAGLILNVSASSLAAFEFDFADQVIFKACRVY</sequence>
<reference evidence="1 2" key="1">
    <citation type="journal article" date="2016" name="Front. Microbiol.">
        <title>Fuerstia marisgermanicae gen. nov., sp. nov., an Unusual Member of the Phylum Planctomycetes from the German Wadden Sea.</title>
        <authorList>
            <person name="Kohn T."/>
            <person name="Heuer A."/>
            <person name="Jogler M."/>
            <person name="Vollmers J."/>
            <person name="Boedeker C."/>
            <person name="Bunk B."/>
            <person name="Rast P."/>
            <person name="Borchert D."/>
            <person name="Glockner I."/>
            <person name="Freese H.M."/>
            <person name="Klenk H.P."/>
            <person name="Overmann J."/>
            <person name="Kaster A.K."/>
            <person name="Rohde M."/>
            <person name="Wiegand S."/>
            <person name="Jogler C."/>
        </authorList>
    </citation>
    <scope>NUCLEOTIDE SEQUENCE [LARGE SCALE GENOMIC DNA]</scope>
    <source>
        <strain evidence="1 2">NH11</strain>
    </source>
</reference>
<proteinExistence type="predicted"/>
<dbReference type="KEGG" id="fmr:Fuma_01465"/>
<name>A0A1P8WCU8_9PLAN</name>
<gene>
    <name evidence="1" type="ORF">Fuma_01465</name>
</gene>
<dbReference type="EMBL" id="CP017641">
    <property type="protein sequence ID" value="APZ91869.1"/>
    <property type="molecule type" value="Genomic_DNA"/>
</dbReference>